<feature type="transmembrane region" description="Helical" evidence="6">
    <location>
        <begin position="317"/>
        <end position="337"/>
    </location>
</feature>
<dbReference type="Pfam" id="PF07690">
    <property type="entry name" value="MFS_1"/>
    <property type="match status" value="1"/>
</dbReference>
<dbReference type="InterPro" id="IPR000873">
    <property type="entry name" value="AMP-dep_synth/lig_dom"/>
</dbReference>
<dbReference type="Pfam" id="PF00501">
    <property type="entry name" value="AMP-binding"/>
    <property type="match status" value="1"/>
</dbReference>
<keyword evidence="5" id="KW-0067">ATP-binding</keyword>
<dbReference type="InterPro" id="IPR020846">
    <property type="entry name" value="MFS_dom"/>
</dbReference>
<feature type="transmembrane region" description="Helical" evidence="6">
    <location>
        <begin position="6"/>
        <end position="27"/>
    </location>
</feature>
<dbReference type="PANTHER" id="PTHR43107:SF15">
    <property type="entry name" value="FATTY ACID TRANSPORT PROTEIN 3, ISOFORM A"/>
    <property type="match status" value="1"/>
</dbReference>
<feature type="transmembrane region" description="Helical" evidence="6">
    <location>
        <begin position="343"/>
        <end position="367"/>
    </location>
</feature>
<feature type="transmembrane region" description="Helical" evidence="6">
    <location>
        <begin position="39"/>
        <end position="60"/>
    </location>
</feature>
<dbReference type="InterPro" id="IPR036259">
    <property type="entry name" value="MFS_trans_sf"/>
</dbReference>
<feature type="transmembrane region" description="Helical" evidence="6">
    <location>
        <begin position="127"/>
        <end position="147"/>
    </location>
</feature>
<feature type="transmembrane region" description="Helical" evidence="6">
    <location>
        <begin position="679"/>
        <end position="701"/>
    </location>
</feature>
<name>A0ABR3U2D9_9PEZI</name>
<keyword evidence="6" id="KW-0472">Membrane</keyword>
<dbReference type="InterPro" id="IPR045851">
    <property type="entry name" value="AMP-bd_C_sf"/>
</dbReference>
<evidence type="ECO:0000256" key="5">
    <source>
        <dbReference type="ARBA" id="ARBA00022840"/>
    </source>
</evidence>
<dbReference type="Gene3D" id="1.20.1250.20">
    <property type="entry name" value="MFS general substrate transporter like domains"/>
    <property type="match status" value="1"/>
</dbReference>
<comment type="caution">
    <text evidence="8">The sequence shown here is derived from an EMBL/GenBank/DDBJ whole genome shotgun (WGS) entry which is preliminary data.</text>
</comment>
<evidence type="ECO:0000313" key="9">
    <source>
        <dbReference type="Proteomes" id="UP001521184"/>
    </source>
</evidence>
<evidence type="ECO:0000256" key="1">
    <source>
        <dbReference type="ARBA" id="ARBA00004141"/>
    </source>
</evidence>
<organism evidence="8 9">
    <name type="scientific">Diplodia intermedia</name>
    <dbReference type="NCBI Taxonomy" id="856260"/>
    <lineage>
        <taxon>Eukaryota</taxon>
        <taxon>Fungi</taxon>
        <taxon>Dikarya</taxon>
        <taxon>Ascomycota</taxon>
        <taxon>Pezizomycotina</taxon>
        <taxon>Dothideomycetes</taxon>
        <taxon>Dothideomycetes incertae sedis</taxon>
        <taxon>Botryosphaeriales</taxon>
        <taxon>Botryosphaeriaceae</taxon>
        <taxon>Diplodia</taxon>
    </lineage>
</organism>
<evidence type="ECO:0000256" key="3">
    <source>
        <dbReference type="ARBA" id="ARBA00022598"/>
    </source>
</evidence>
<feature type="transmembrane region" description="Helical" evidence="6">
    <location>
        <begin position="379"/>
        <end position="398"/>
    </location>
</feature>
<dbReference type="Proteomes" id="UP001521184">
    <property type="component" value="Unassembled WGS sequence"/>
</dbReference>
<feature type="transmembrane region" description="Helical" evidence="6">
    <location>
        <begin position="72"/>
        <end position="91"/>
    </location>
</feature>
<accession>A0ABR3U2D9</accession>
<sequence>MLIVGFGAVLYAATVVLLVVGATGPFISACSRKWGKRPMFLLSSLFGLIGTIIGSCANTYNTLLAARIVQGFSISAFESLIISMIGDLYFVHERGHFMAMMQFIMGAASNFSAVICGPITANLGWKYLFHMFIPFAAVQCVLLLLFVPETQYIRDRRYEIDELSTDGAPALTTKTPQDSTHIEALESPTQQHGTTTTAVPRAKTFWQQTAIFTGTYTRDNLLQLTLAPFAVCLNLAVLWIVLASGMAVAFVVAQSYIMAQLFSAPPYLLSASGVGYLSLGPFVGGLLGALAAGAASDPLIAWAARRNGGVYEPEYRLLLAAPGLLMGAGLMLFGHLAQAHASYYATAAAHGLDVFGILCVAIAAGAYGIDAYRDMSSEVFIIGMVFKNFVFYGFSYFVNDWTARAGPAQVFYVMVPIAAAAAAAAAATSAAAYLNAKFHIAHDLRGELLTPVAAAYILTRSYKKRLLNHHVLEEQAARQPDHPFLIFDAASAVDRREWTYAQFLRDVRRAARWLKDDLGVAVREIVALDGGNSPEYMILWFALDAIGAVPSFINCNLTSKALVHCVTLCECRYLLCDVETKPLVEPHEAELKATGVQTLYYTPTLTTTFLSPTPPPAIPATLTATLTPHDLRALIYTSGTTGLPKATQISTGKDLLIGHMVARSLNLSPRSRMYTCMPLYHIAAHGLCTLALLHAGGTVALGRRFSHARFWPEVRASRADAVQYVGELCRYLLNAPPDPVRDRDHDVRLAWGNGMRPDVWEKFRERFGVEAIAELYGATDGLAGTVNVNRGEFTRHALALRGRLWRVRNRGRSAIVRVDAEGELVRGPRGWAVRCKDGEPGEWLQRMDRAQPDDGFAGYYGNPGAGEKRKVEGVFEKGDLWFRSGDMIRLDAEGRLFFVDRLGDTFRWKAENVSTNEVSDVVGAFAQVAEANVYGVAVPHADGRCGAAAITFADGIADEEAFDFKGLAEHAVKSLPRYAVPVFVRVTPKLDYTGTLKMQKGRLKEEGMEVAKVEETGDRLYWLPPGGDRYVRFREEDYARIKNGELKL</sequence>
<dbReference type="InterPro" id="IPR011701">
    <property type="entry name" value="MFS"/>
</dbReference>
<keyword evidence="3" id="KW-0436">Ligase</keyword>
<gene>
    <name evidence="8" type="ORF">SLS58_001496</name>
</gene>
<evidence type="ECO:0000256" key="6">
    <source>
        <dbReference type="SAM" id="Phobius"/>
    </source>
</evidence>
<dbReference type="PROSITE" id="PS00455">
    <property type="entry name" value="AMP_BINDING"/>
    <property type="match status" value="1"/>
</dbReference>
<feature type="transmembrane region" description="Helical" evidence="6">
    <location>
        <begin position="103"/>
        <end position="121"/>
    </location>
</feature>
<feature type="transmembrane region" description="Helical" evidence="6">
    <location>
        <begin position="226"/>
        <end position="253"/>
    </location>
</feature>
<proteinExistence type="inferred from homology"/>
<comment type="similarity">
    <text evidence="2">Belongs to the ATP-dependent AMP-binding enzyme family.</text>
</comment>
<feature type="transmembrane region" description="Helical" evidence="6">
    <location>
        <begin position="410"/>
        <end position="434"/>
    </location>
</feature>
<feature type="transmembrane region" description="Helical" evidence="6">
    <location>
        <begin position="273"/>
        <end position="296"/>
    </location>
</feature>
<evidence type="ECO:0000313" key="8">
    <source>
        <dbReference type="EMBL" id="KAL1649441.1"/>
    </source>
</evidence>
<dbReference type="InterPro" id="IPR020845">
    <property type="entry name" value="AMP-binding_CS"/>
</dbReference>
<dbReference type="Gene3D" id="3.40.50.12780">
    <property type="entry name" value="N-terminal domain of ligase-like"/>
    <property type="match status" value="1"/>
</dbReference>
<keyword evidence="6" id="KW-0812">Transmembrane</keyword>
<protein>
    <recommendedName>
        <fullName evidence="7">Major facilitator superfamily (MFS) profile domain-containing protein</fullName>
    </recommendedName>
</protein>
<dbReference type="EMBL" id="JAKEKT020000006">
    <property type="protein sequence ID" value="KAL1649441.1"/>
    <property type="molecule type" value="Genomic_DNA"/>
</dbReference>
<evidence type="ECO:0000256" key="4">
    <source>
        <dbReference type="ARBA" id="ARBA00022741"/>
    </source>
</evidence>
<dbReference type="SUPFAM" id="SSF103473">
    <property type="entry name" value="MFS general substrate transporter"/>
    <property type="match status" value="1"/>
</dbReference>
<keyword evidence="9" id="KW-1185">Reference proteome</keyword>
<dbReference type="PANTHER" id="PTHR43107">
    <property type="entry name" value="LONG-CHAIN FATTY ACID TRANSPORT PROTEIN"/>
    <property type="match status" value="1"/>
</dbReference>
<evidence type="ECO:0000259" key="7">
    <source>
        <dbReference type="PROSITE" id="PS50850"/>
    </source>
</evidence>
<dbReference type="PROSITE" id="PS50850">
    <property type="entry name" value="MFS"/>
    <property type="match status" value="1"/>
</dbReference>
<dbReference type="InterPro" id="IPR042099">
    <property type="entry name" value="ANL_N_sf"/>
</dbReference>
<dbReference type="SUPFAM" id="SSF56801">
    <property type="entry name" value="Acetyl-CoA synthetase-like"/>
    <property type="match status" value="1"/>
</dbReference>
<reference evidence="8 9" key="1">
    <citation type="journal article" date="2023" name="Plant Dis.">
        <title>First Report of Diplodia intermedia Causing Canker and Dieback Diseases on Apple Trees in Canada.</title>
        <authorList>
            <person name="Ellouze W."/>
            <person name="Ilyukhin E."/>
            <person name="Sulman M."/>
            <person name="Ali S."/>
        </authorList>
    </citation>
    <scope>NUCLEOTIDE SEQUENCE [LARGE SCALE GENOMIC DNA]</scope>
    <source>
        <strain evidence="8 9">M45-28</strain>
    </source>
</reference>
<dbReference type="InterPro" id="IPR025110">
    <property type="entry name" value="AMP-bd_C"/>
</dbReference>
<comment type="subcellular location">
    <subcellularLocation>
        <location evidence="1">Membrane</location>
        <topology evidence="1">Multi-pass membrane protein</topology>
    </subcellularLocation>
</comment>
<feature type="domain" description="Major facilitator superfamily (MFS) profile" evidence="7">
    <location>
        <begin position="1"/>
        <end position="463"/>
    </location>
</feature>
<dbReference type="Pfam" id="PF13193">
    <property type="entry name" value="AMP-binding_C"/>
    <property type="match status" value="1"/>
</dbReference>
<keyword evidence="4" id="KW-0547">Nucleotide-binding</keyword>
<dbReference type="Gene3D" id="3.30.300.30">
    <property type="match status" value="1"/>
</dbReference>
<evidence type="ECO:0000256" key="2">
    <source>
        <dbReference type="ARBA" id="ARBA00006432"/>
    </source>
</evidence>
<keyword evidence="6" id="KW-1133">Transmembrane helix</keyword>